<gene>
    <name evidence="1" type="ORF">FPL22_01790</name>
</gene>
<reference evidence="1 2" key="1">
    <citation type="submission" date="2019-07" db="EMBL/GenBank/DDBJ databases">
        <title>Description of 53C-WASEF.</title>
        <authorList>
            <person name="Pitt A."/>
            <person name="Hahn M.W."/>
        </authorList>
    </citation>
    <scope>NUCLEOTIDE SEQUENCE [LARGE SCALE GENOMIC DNA]</scope>
    <source>
        <strain evidence="1 2">53C-WASEF</strain>
    </source>
</reference>
<keyword evidence="1" id="KW-0808">Transferase</keyword>
<dbReference type="InterPro" id="IPR029044">
    <property type="entry name" value="Nucleotide-diphossugar_trans"/>
</dbReference>
<evidence type="ECO:0000313" key="1">
    <source>
        <dbReference type="EMBL" id="TSJ78069.1"/>
    </source>
</evidence>
<name>A0A556QN58_9BACT</name>
<dbReference type="EMBL" id="VMBG01000001">
    <property type="protein sequence ID" value="TSJ78069.1"/>
    <property type="molecule type" value="Genomic_DNA"/>
</dbReference>
<dbReference type="SUPFAM" id="SSF53448">
    <property type="entry name" value="Nucleotide-diphospho-sugar transferases"/>
    <property type="match status" value="1"/>
</dbReference>
<protein>
    <submittedName>
        <fullName evidence="1">Glycosyltransferase family 2 protein</fullName>
    </submittedName>
</protein>
<organism evidence="1 2">
    <name type="scientific">Rariglobus hedericola</name>
    <dbReference type="NCBI Taxonomy" id="2597822"/>
    <lineage>
        <taxon>Bacteria</taxon>
        <taxon>Pseudomonadati</taxon>
        <taxon>Verrucomicrobiota</taxon>
        <taxon>Opitutia</taxon>
        <taxon>Opitutales</taxon>
        <taxon>Opitutaceae</taxon>
        <taxon>Rariglobus</taxon>
    </lineage>
</organism>
<dbReference type="Gene3D" id="3.90.550.10">
    <property type="entry name" value="Spore Coat Polysaccharide Biosynthesis Protein SpsA, Chain A"/>
    <property type="match status" value="1"/>
</dbReference>
<proteinExistence type="predicted"/>
<dbReference type="GO" id="GO:0016740">
    <property type="term" value="F:transferase activity"/>
    <property type="evidence" value="ECO:0007669"/>
    <property type="project" value="UniProtKB-KW"/>
</dbReference>
<accession>A0A556QN58</accession>
<dbReference type="Proteomes" id="UP000315648">
    <property type="component" value="Unassembled WGS sequence"/>
</dbReference>
<comment type="caution">
    <text evidence="1">The sequence shown here is derived from an EMBL/GenBank/DDBJ whole genome shotgun (WGS) entry which is preliminary data.</text>
</comment>
<dbReference type="Pfam" id="PF13704">
    <property type="entry name" value="Glyco_tranf_2_4"/>
    <property type="match status" value="1"/>
</dbReference>
<dbReference type="AlphaFoldDB" id="A0A556QN58"/>
<keyword evidence="2" id="KW-1185">Reference proteome</keyword>
<evidence type="ECO:0000313" key="2">
    <source>
        <dbReference type="Proteomes" id="UP000315648"/>
    </source>
</evidence>
<dbReference type="OrthoDB" id="9815923at2"/>
<sequence length="543" mass="60437">MPVNNCLHRSAHVDQPLQMTIIGVTCAKNEEDIIEAFVRHNLFYLQKLIVLDHGSTDSTSSILSRLVAEGLPLVVENDPSLGKFQAEKMTRLMHLAVNEHGADWVLLLDADELIRCDGDHLPLPEAGNSTGFLKVGWQTYQVRPSDDPSVINPVERIQHRLAEEPYEHDTLDKRRYLVKAVVPRALAGKPGTCVTHGNHFILSSNQEPPHTFWPGFDYAHFSLRSAGHYSSKIAILSLQEAYRSSHRGGNTSYYLAHLEELKTDFEGFSRRFYERIPSYMEQIPSFTPVIIHDPLPYRGGPLRYTSCTSDYTRLVANLIGYAEVLVKEAATHAAATPAASNQVDELARLEFSGPEVAGVIAQTISASSRLLQTVRFPLDNPRLSSATNLRIACLSAVVELVQVRWIWDHPEKECVLSGKLLREKTFIVHNAFPIQHAHYFAFIKGNADSVIGLQAPPTDGGQILKAVEIQIQLETDPTRIGVKLLQNNVIDGMLAATHPIALLQTRVTQLNKKLAQRTTLPGACGFQIYRLWRAVSGLFKKAG</sequence>